<dbReference type="Gene3D" id="3.30.70.1350">
    <property type="entry name" value="Cation efflux protein, cytoplasmic domain"/>
    <property type="match status" value="1"/>
</dbReference>
<dbReference type="RefSeq" id="WP_344700079.1">
    <property type="nucleotide sequence ID" value="NZ_BAABBM010000001.1"/>
</dbReference>
<feature type="transmembrane region" description="Helical" evidence="6">
    <location>
        <begin position="110"/>
        <end position="129"/>
    </location>
</feature>
<organism evidence="8 9">
    <name type="scientific">Sphingomonas limnosediminicola</name>
    <dbReference type="NCBI Taxonomy" id="940133"/>
    <lineage>
        <taxon>Bacteria</taxon>
        <taxon>Pseudomonadati</taxon>
        <taxon>Pseudomonadota</taxon>
        <taxon>Alphaproteobacteria</taxon>
        <taxon>Sphingomonadales</taxon>
        <taxon>Sphingomonadaceae</taxon>
        <taxon>Sphingomonas</taxon>
    </lineage>
</organism>
<gene>
    <name evidence="8" type="ORF">GCM10022276_25470</name>
</gene>
<dbReference type="EMBL" id="BAABBM010000001">
    <property type="protein sequence ID" value="GAA3905833.1"/>
    <property type="molecule type" value="Genomic_DNA"/>
</dbReference>
<keyword evidence="4 6" id="KW-1133">Transmembrane helix</keyword>
<evidence type="ECO:0000256" key="1">
    <source>
        <dbReference type="ARBA" id="ARBA00004141"/>
    </source>
</evidence>
<evidence type="ECO:0000313" key="9">
    <source>
        <dbReference type="Proteomes" id="UP001500827"/>
    </source>
</evidence>
<evidence type="ECO:0000256" key="6">
    <source>
        <dbReference type="SAM" id="Phobius"/>
    </source>
</evidence>
<dbReference type="NCBIfam" id="TIGR01297">
    <property type="entry name" value="CDF"/>
    <property type="match status" value="1"/>
</dbReference>
<dbReference type="SUPFAM" id="SSF161111">
    <property type="entry name" value="Cation efflux protein transmembrane domain-like"/>
    <property type="match status" value="1"/>
</dbReference>
<keyword evidence="9" id="KW-1185">Reference proteome</keyword>
<dbReference type="Gene3D" id="1.20.1510.10">
    <property type="entry name" value="Cation efflux protein transmembrane domain"/>
    <property type="match status" value="1"/>
</dbReference>
<comment type="subcellular location">
    <subcellularLocation>
        <location evidence="1">Membrane</location>
        <topology evidence="1">Multi-pass membrane protein</topology>
    </subcellularLocation>
</comment>
<dbReference type="InterPro" id="IPR040177">
    <property type="entry name" value="SLC30A9"/>
</dbReference>
<dbReference type="Pfam" id="PF01545">
    <property type="entry name" value="Cation_efflux"/>
    <property type="match status" value="1"/>
</dbReference>
<reference evidence="9" key="1">
    <citation type="journal article" date="2019" name="Int. J. Syst. Evol. Microbiol.">
        <title>The Global Catalogue of Microorganisms (GCM) 10K type strain sequencing project: providing services to taxonomists for standard genome sequencing and annotation.</title>
        <authorList>
            <consortium name="The Broad Institute Genomics Platform"/>
            <consortium name="The Broad Institute Genome Sequencing Center for Infectious Disease"/>
            <person name="Wu L."/>
            <person name="Ma J."/>
        </authorList>
    </citation>
    <scope>NUCLEOTIDE SEQUENCE [LARGE SCALE GENOMIC DNA]</scope>
    <source>
        <strain evidence="9">JCM 17543</strain>
    </source>
</reference>
<dbReference type="InterPro" id="IPR036837">
    <property type="entry name" value="Cation_efflux_CTD_sf"/>
</dbReference>
<dbReference type="SUPFAM" id="SSF160240">
    <property type="entry name" value="Cation efflux protein cytoplasmic domain-like"/>
    <property type="match status" value="1"/>
</dbReference>
<keyword evidence="5 6" id="KW-0472">Membrane</keyword>
<evidence type="ECO:0000256" key="2">
    <source>
        <dbReference type="ARBA" id="ARBA00022448"/>
    </source>
</evidence>
<dbReference type="PANTHER" id="PTHR13414">
    <property type="entry name" value="HUEL-CATION TRANSPORTER"/>
    <property type="match status" value="1"/>
</dbReference>
<feature type="transmembrane region" description="Helical" evidence="6">
    <location>
        <begin position="194"/>
        <end position="211"/>
    </location>
</feature>
<dbReference type="Proteomes" id="UP001500827">
    <property type="component" value="Unassembled WGS sequence"/>
</dbReference>
<dbReference type="InterPro" id="IPR058533">
    <property type="entry name" value="Cation_efflux_TM"/>
</dbReference>
<feature type="transmembrane region" description="Helical" evidence="6">
    <location>
        <begin position="160"/>
        <end position="182"/>
    </location>
</feature>
<sequence>MSAPTASTRTLVVALVANLGIAAAKFVAAAITGSSAMLTEGVHSVVDSTNQLLLMWGRRQSRKPADKLHPFGYGRELYFWSFVVAVLVFSLGAGVSVYEGIIHIQHPEKAVSPYIAYAVLVVAFLLEGWSTLEAFQEFKAAKGDLSWFQAVRHSKDPPSFIVLLENGAAMAGIIAAAIGLMLSQVTGNPMYDGAASIVIGIILGLTAMLLAHESKGLLIGEAADPVLVSSIRELAHQQPGVVGVGFILTVHSAPDQITVMMNVDFDNSMLAGQVEHIVCHIERHARERWPQVKRLFVRPMQGAARQLEQGSTAFEPC</sequence>
<keyword evidence="3 6" id="KW-0812">Transmembrane</keyword>
<name>A0ABP7LRZ6_9SPHN</name>
<keyword evidence="2" id="KW-0813">Transport</keyword>
<dbReference type="InterPro" id="IPR002524">
    <property type="entry name" value="Cation_efflux"/>
</dbReference>
<proteinExistence type="predicted"/>
<dbReference type="PANTHER" id="PTHR13414:SF9">
    <property type="entry name" value="PROTON-COUPLED ZINC ANTIPORTER SLC30A9, MITOCHONDRIAL"/>
    <property type="match status" value="1"/>
</dbReference>
<evidence type="ECO:0000256" key="4">
    <source>
        <dbReference type="ARBA" id="ARBA00022989"/>
    </source>
</evidence>
<evidence type="ECO:0000313" key="8">
    <source>
        <dbReference type="EMBL" id="GAA3905833.1"/>
    </source>
</evidence>
<feature type="transmembrane region" description="Helical" evidence="6">
    <location>
        <begin position="77"/>
        <end position="98"/>
    </location>
</feature>
<evidence type="ECO:0000259" key="7">
    <source>
        <dbReference type="Pfam" id="PF01545"/>
    </source>
</evidence>
<accession>A0ABP7LRZ6</accession>
<comment type="caution">
    <text evidence="8">The sequence shown here is derived from an EMBL/GenBank/DDBJ whole genome shotgun (WGS) entry which is preliminary data.</text>
</comment>
<protein>
    <submittedName>
        <fullName evidence="8">Cation diffusion facilitator family transporter</fullName>
    </submittedName>
</protein>
<evidence type="ECO:0000256" key="3">
    <source>
        <dbReference type="ARBA" id="ARBA00022692"/>
    </source>
</evidence>
<dbReference type="InterPro" id="IPR027469">
    <property type="entry name" value="Cation_efflux_TMD_sf"/>
</dbReference>
<evidence type="ECO:0000256" key="5">
    <source>
        <dbReference type="ARBA" id="ARBA00023136"/>
    </source>
</evidence>
<feature type="domain" description="Cation efflux protein transmembrane" evidence="7">
    <location>
        <begin position="11"/>
        <end position="218"/>
    </location>
</feature>